<sequence length="149" mass="16673">MSLCVFKKIGRQCCSKREREKHCCRARPKLFTQDNPHVLGIRDTDSAQEFQKRLSMANRIVVICNGGIDLRSGHSGASGELGSALGPDWHEGFELRRAVQNSSGGHVEYEYEGCDQLIATGFVPNIDPFLNGNNVKMIILLYLPIYFTI</sequence>
<dbReference type="AlphaFoldDB" id="A0A8C2K4E5"/>
<reference evidence="1" key="1">
    <citation type="submission" date="2025-08" db="UniProtKB">
        <authorList>
            <consortium name="Ensembl"/>
        </authorList>
    </citation>
    <scope>IDENTIFICATION</scope>
</reference>
<dbReference type="Proteomes" id="UP000694701">
    <property type="component" value="Unplaced"/>
</dbReference>
<evidence type="ECO:0000313" key="1">
    <source>
        <dbReference type="Ensembl" id="ENSCCRP00020104957.1"/>
    </source>
</evidence>
<dbReference type="Ensembl" id="ENSCCRT00020114642.1">
    <property type="protein sequence ID" value="ENSCCRP00020104957.1"/>
    <property type="gene ID" value="ENSCCRG00020047899.1"/>
</dbReference>
<accession>A0A8C2K4E5</accession>
<organism evidence="1 2">
    <name type="scientific">Cyprinus carpio</name>
    <name type="common">Common carp</name>
    <dbReference type="NCBI Taxonomy" id="7962"/>
    <lineage>
        <taxon>Eukaryota</taxon>
        <taxon>Metazoa</taxon>
        <taxon>Chordata</taxon>
        <taxon>Craniata</taxon>
        <taxon>Vertebrata</taxon>
        <taxon>Euteleostomi</taxon>
        <taxon>Actinopterygii</taxon>
        <taxon>Neopterygii</taxon>
        <taxon>Teleostei</taxon>
        <taxon>Ostariophysi</taxon>
        <taxon>Cypriniformes</taxon>
        <taxon>Cyprinidae</taxon>
        <taxon>Cyprininae</taxon>
        <taxon>Cyprinus</taxon>
    </lineage>
</organism>
<name>A0A8C2K4E5_CYPCA</name>
<protein>
    <submittedName>
        <fullName evidence="1">Uncharacterized protein</fullName>
    </submittedName>
</protein>
<evidence type="ECO:0000313" key="2">
    <source>
        <dbReference type="Proteomes" id="UP000694701"/>
    </source>
</evidence>
<proteinExistence type="predicted"/>